<gene>
    <name evidence="2" type="ordered locus">AZOLI_p40150</name>
</gene>
<feature type="transmembrane region" description="Helical" evidence="1">
    <location>
        <begin position="21"/>
        <end position="41"/>
    </location>
</feature>
<dbReference type="AlphaFoldDB" id="G7ZFV8"/>
<geneLocation type="plasmid" evidence="2 3">
    <name>AZO_p4</name>
</geneLocation>
<feature type="transmembrane region" description="Helical" evidence="1">
    <location>
        <begin position="84"/>
        <end position="104"/>
    </location>
</feature>
<protein>
    <submittedName>
        <fullName evidence="2">Uncharacterized protein</fullName>
    </submittedName>
</protein>
<dbReference type="Proteomes" id="UP000005667">
    <property type="component" value="Plasmid AZO_p4"/>
</dbReference>
<feature type="transmembrane region" description="Helical" evidence="1">
    <location>
        <begin position="213"/>
        <end position="240"/>
    </location>
</feature>
<keyword evidence="3" id="KW-1185">Reference proteome</keyword>
<feature type="transmembrane region" description="Helical" evidence="1">
    <location>
        <begin position="303"/>
        <end position="323"/>
    </location>
</feature>
<feature type="transmembrane region" description="Helical" evidence="1">
    <location>
        <begin position="498"/>
        <end position="516"/>
    </location>
</feature>
<feature type="transmembrane region" description="Helical" evidence="1">
    <location>
        <begin position="330"/>
        <end position="351"/>
    </location>
</feature>
<evidence type="ECO:0000256" key="1">
    <source>
        <dbReference type="SAM" id="Phobius"/>
    </source>
</evidence>
<feature type="transmembrane region" description="Helical" evidence="1">
    <location>
        <begin position="151"/>
        <end position="169"/>
    </location>
</feature>
<keyword evidence="1" id="KW-1133">Transmembrane helix</keyword>
<organism evidence="2 3">
    <name type="scientific">Azospirillum lipoferum (strain 4B)</name>
    <dbReference type="NCBI Taxonomy" id="862719"/>
    <lineage>
        <taxon>Bacteria</taxon>
        <taxon>Pseudomonadati</taxon>
        <taxon>Pseudomonadota</taxon>
        <taxon>Alphaproteobacteria</taxon>
        <taxon>Rhodospirillales</taxon>
        <taxon>Azospirillaceae</taxon>
        <taxon>Azospirillum</taxon>
    </lineage>
</organism>
<keyword evidence="1" id="KW-0812">Transmembrane</keyword>
<dbReference type="OrthoDB" id="7295605at2"/>
<reference evidence="3" key="1">
    <citation type="journal article" date="2011" name="PLoS Genet.">
        <title>Azospirillum genomes reveal transition of bacteria from aquatic to terrestrial environments.</title>
        <authorList>
            <person name="Wisniewski-Dye F."/>
            <person name="Borziak K."/>
            <person name="Khalsa-Moyers G."/>
            <person name="Alexandre G."/>
            <person name="Sukharnikov L.O."/>
            <person name="Wuichet K."/>
            <person name="Hurst G.B."/>
            <person name="McDonald W.H."/>
            <person name="Robertson J.S."/>
            <person name="Barbe V."/>
            <person name="Calteau A."/>
            <person name="Rouy Z."/>
            <person name="Mangenot S."/>
            <person name="Prigent-Combaret C."/>
            <person name="Normand P."/>
            <person name="Boyer M."/>
            <person name="Siguier P."/>
            <person name="Dessaux Y."/>
            <person name="Elmerich C."/>
            <person name="Condemine G."/>
            <person name="Krishnen G."/>
            <person name="Kennedy I."/>
            <person name="Paterson A.H."/>
            <person name="Gonzalez V."/>
            <person name="Mavingui P."/>
            <person name="Zhulin I.B."/>
        </authorList>
    </citation>
    <scope>NUCLEOTIDE SEQUENCE [LARGE SCALE GENOMIC DNA]</scope>
    <source>
        <strain evidence="3">4B</strain>
    </source>
</reference>
<feature type="transmembrane region" description="Helical" evidence="1">
    <location>
        <begin position="260"/>
        <end position="283"/>
    </location>
</feature>
<sequence>MTPVPSTARPSLLDRVAAAPWWLLCAGLAAAMALSILLVGFRLPYWVHADQDLVLAYHGLLFGDGLPQEYFDHPGYGYFLVIDVWYRLLHALGFLPVAILSALPSGSDVAATQAVWQSLIQAGRALSILLTAAFAVSFTTLLRGLVGDRRVALLAGILLAFGVGLTAQGRQMRTDLLSAGFVVLGLLLFLRAVRPAEGKRCGGASLLQLALGGLLVGLAMVTKVQAVFLAMGLPVAAILFGRRAEREAASGTGWGKGWGVAALVGLLAAAAAVPAFGLIQAGLAGWGRAVYPYTPVGGGLSGGGYQAVVAGWVLVGILVHAAVHRVPPVRVVAGAAAVLLGLAVGLLALDIRWNEQNAIAVANFVEHMFVFSSWRHGAALQGQGNVVGEGTLALLLAGIGRTLAIRTIVLHPDNIPQTIVVEWFAIAGAAVLWRRGQRLAAVQALFLLLVAWGLEALFSLRGFQRAYAAYTDPLAILSAAWVLARMPGLLERTKSRRWILGGVALVVVAAHAWPIIEIRRLPNPVTHCEWIPIYMPKVAPFPFCR</sequence>
<evidence type="ECO:0000313" key="2">
    <source>
        <dbReference type="EMBL" id="CBS90549.1"/>
    </source>
</evidence>
<feature type="transmembrane region" description="Helical" evidence="1">
    <location>
        <begin position="440"/>
        <end position="460"/>
    </location>
</feature>
<dbReference type="EMBL" id="FQ311872">
    <property type="protein sequence ID" value="CBS90549.1"/>
    <property type="molecule type" value="Genomic_DNA"/>
</dbReference>
<dbReference type="HOGENOM" id="CLU_509646_0_0_5"/>
<evidence type="ECO:0000313" key="3">
    <source>
        <dbReference type="Proteomes" id="UP000005667"/>
    </source>
</evidence>
<feature type="transmembrane region" description="Helical" evidence="1">
    <location>
        <begin position="466"/>
        <end position="486"/>
    </location>
</feature>
<keyword evidence="2" id="KW-0614">Plasmid</keyword>
<dbReference type="RefSeq" id="WP_014189402.1">
    <property type="nucleotide sequence ID" value="NC_016587.1"/>
</dbReference>
<name>G7ZFV8_AZOL4</name>
<feature type="transmembrane region" description="Helical" evidence="1">
    <location>
        <begin position="125"/>
        <end position="145"/>
    </location>
</feature>
<keyword evidence="1" id="KW-0472">Membrane</keyword>
<accession>G7ZFV8</accession>
<feature type="transmembrane region" description="Helical" evidence="1">
    <location>
        <begin position="176"/>
        <end position="193"/>
    </location>
</feature>
<proteinExistence type="predicted"/>
<feature type="transmembrane region" description="Helical" evidence="1">
    <location>
        <begin position="415"/>
        <end position="433"/>
    </location>
</feature>
<dbReference type="KEGG" id="ali:AZOLI_p40150"/>